<dbReference type="Proteomes" id="UP000054481">
    <property type="component" value="Unassembled WGS sequence"/>
</dbReference>
<evidence type="ECO:0000313" key="3">
    <source>
        <dbReference type="EMBL" id="KJZ68254.1"/>
    </source>
</evidence>
<keyword evidence="1" id="KW-0175">Coiled coil</keyword>
<dbReference type="EMBL" id="KQ030963">
    <property type="protein sequence ID" value="KJZ68254.1"/>
    <property type="molecule type" value="Genomic_DNA"/>
</dbReference>
<evidence type="ECO:0000313" key="4">
    <source>
        <dbReference type="Proteomes" id="UP000054481"/>
    </source>
</evidence>
<feature type="coiled-coil region" evidence="1">
    <location>
        <begin position="258"/>
        <end position="285"/>
    </location>
</feature>
<dbReference type="OrthoDB" id="428577at2759"/>
<gene>
    <name evidence="3" type="ORF">HIM_12358</name>
</gene>
<dbReference type="PANTHER" id="PTHR33488:SF2">
    <property type="entry name" value="EARLY ENDOSOME ANTIGEN 1-LIKE"/>
    <property type="match status" value="1"/>
</dbReference>
<organism evidence="3 4">
    <name type="scientific">Hirsutella minnesotensis 3608</name>
    <dbReference type="NCBI Taxonomy" id="1043627"/>
    <lineage>
        <taxon>Eukaryota</taxon>
        <taxon>Fungi</taxon>
        <taxon>Dikarya</taxon>
        <taxon>Ascomycota</taxon>
        <taxon>Pezizomycotina</taxon>
        <taxon>Sordariomycetes</taxon>
        <taxon>Hypocreomycetidae</taxon>
        <taxon>Hypocreales</taxon>
        <taxon>Ophiocordycipitaceae</taxon>
        <taxon>Hirsutella</taxon>
    </lineage>
</organism>
<evidence type="ECO:0000256" key="2">
    <source>
        <dbReference type="SAM" id="MobiDB-lite"/>
    </source>
</evidence>
<dbReference type="PANTHER" id="PTHR33488">
    <property type="entry name" value="ZGC:162509"/>
    <property type="match status" value="1"/>
</dbReference>
<evidence type="ECO:0000256" key="1">
    <source>
        <dbReference type="SAM" id="Coils"/>
    </source>
</evidence>
<feature type="region of interest" description="Disordered" evidence="2">
    <location>
        <begin position="1079"/>
        <end position="1132"/>
    </location>
</feature>
<feature type="region of interest" description="Disordered" evidence="2">
    <location>
        <begin position="290"/>
        <end position="328"/>
    </location>
</feature>
<proteinExistence type="predicted"/>
<keyword evidence="4" id="KW-1185">Reference proteome</keyword>
<protein>
    <submittedName>
        <fullName evidence="3">Uncharacterized protein</fullName>
    </submittedName>
</protein>
<reference evidence="3 4" key="1">
    <citation type="journal article" date="2014" name="Genome Biol. Evol.">
        <title>Comparative genomics and transcriptomics analyses reveal divergent lifestyle features of nematode endoparasitic fungus Hirsutella minnesotensis.</title>
        <authorList>
            <person name="Lai Y."/>
            <person name="Liu K."/>
            <person name="Zhang X."/>
            <person name="Zhang X."/>
            <person name="Li K."/>
            <person name="Wang N."/>
            <person name="Shu C."/>
            <person name="Wu Y."/>
            <person name="Wang C."/>
            <person name="Bushley K.E."/>
            <person name="Xiang M."/>
            <person name="Liu X."/>
        </authorList>
    </citation>
    <scope>NUCLEOTIDE SEQUENCE [LARGE SCALE GENOMIC DNA]</scope>
    <source>
        <strain evidence="3 4">3608</strain>
    </source>
</reference>
<accession>A0A0F8A072</accession>
<sequence length="1466" mass="163601">MDHYEPRRATVVNDDNLAPQDFGQGCYPETAMPNSADRRARQKADYALALQRSCQDVVHTIQSSDFLLSNQWASPLTAAPNAISIMALCLKTADTREAAKIKVTTRKVTDETGNELGELPSQYFHTNLQHCADIGRLAFLEAEKRMNKLQSAARSIIAEGGTITYIIDLLNDVEDARKNLPGTIKKLATNAEIFKKDAQVITEKFDYWQKVIMHLDKSCRDQKIINFKQQNQNKSDADKAYDEKLRVQGEEAAAIEAIKEQKKMLRIAELDVERAQRELDALLNLPPIEEPPALEEREQAEQLARNRAAPRRDSQVYMTKAAERRESQRRMAQARLDLARENETRVREQWYRQDEKLSASHQSLTTAKYNLGRMHAEIERLGSEKIELEEIIKILGEPVRRLTELRMEVEEMVSFFSRVHTVITTTVDENLDNFLRPIRSVTDEGATVDQIQEEKKQKLLRIAFEVQGRFSATADLASTYVFVSNTYIRPGINRMEKLAAMNDADFERGKIEFRQWCNDAAEEIVRITEGEQHKMAINLRVRVEALSLRAIEAASSNDDNDGYITEVLQAAEKGHDDKVEALLNRCFIARAVDGPALLQQAIASSHSNLIKLLVSDYVNDVAQGKYSWIAHLKDEGLTADEIMNLVLHAAAQSGPWISVDHSDIHVPKDKVDVNLHQPCCAHKLRQKDTKRSTDNLKPLQEHFSRVDMQGRISLFCGLAGVFPPGGWSSIDFGRVSFSAEAASILFSDQLDSSEPSDLSPATLISQLHEAARGLTFAAVTLQQTGFCCNQFTVLTASEQGSPRSISVVHMNTIPFDLLVGLAQEIAALQQKGLNDSALSRSVSASTRIMERLSGIALPPPSTTKHRLHLCSLMVQLLCLGLMFYAQGHTGDLHPVYLAEPLNEVVVRGCSPDYPYIIAGRFELACMGDMVGGKVFAFRMSSQTLSAETGKFYLSATCEEIVDSWGPGSLILDPDAFSEEKIYGLVIRGGILKPDKRVNNGYRLFHWGGEFSKSDLSSSDTFGYRDRIVVGAATTNPTVLKMTEKNCVEPLEDRAETDTVCDATGAGQVLTEAMAVSHTKWAGQEQAQRRGQQKAREPAQKPAQAQTQERGVQPRPQPQQIPEPSETYGSTTTNIACPRNIAASQTASQSYLSELGTGPSCWKFVERGVVIQGGQYVQAQVGGTQVRQPGVPLKRALLDRWSNEGNLSQFEEPWGLQVSICTGAARRVPLRVLVRDDLMNYVGSLKIAGWERLRADAMVAMASKQQFATWSEQLKPEQWKCMQDVFGKLLMRLKDTGFDENGTQFSILWPCGLGANRCVSFPPDGDQGWCRMLKDEEWTATFAVATNLCLETPSCKCRNTEAAGWRGGKMLSTFVLPSFTGINPSTVTNHPATTWQVEHGKWYWIGKIGGLRVSARKIPDEVTELELSRNLSNMVSKLLRSLRTPCYVLVERPDVETKSEEVFVVRW</sequence>
<name>A0A0F8A072_9HYPO</name>